<dbReference type="Proteomes" id="UP001157502">
    <property type="component" value="Chromosome 13"/>
</dbReference>
<dbReference type="EMBL" id="CM055740">
    <property type="protein sequence ID" value="KAJ8003188.1"/>
    <property type="molecule type" value="Genomic_DNA"/>
</dbReference>
<protein>
    <submittedName>
        <fullName evidence="1">Uncharacterized protein</fullName>
    </submittedName>
</protein>
<sequence length="144" mass="16660">MHRKPNKSPNQTFFLKLILSLAVSDSLSLSTIPFAIYLLVNEWTFDLWTCGLFTYALYCCLYGSVLTVTLMGVHRHRAMNNKTRNQMGQTSKTQRQKRLHNMMLLGLWVLVCVLALPTMFTREVEEKRGKWRCQRGSLMVGTNL</sequence>
<comment type="caution">
    <text evidence="1">The sequence shown here is derived from an EMBL/GenBank/DDBJ whole genome shotgun (WGS) entry which is preliminary data.</text>
</comment>
<keyword evidence="2" id="KW-1185">Reference proteome</keyword>
<accession>A0ACC2GI85</accession>
<reference evidence="1" key="1">
    <citation type="submission" date="2021-05" db="EMBL/GenBank/DDBJ databases">
        <authorList>
            <person name="Pan Q."/>
            <person name="Jouanno E."/>
            <person name="Zahm M."/>
            <person name="Klopp C."/>
            <person name="Cabau C."/>
            <person name="Louis A."/>
            <person name="Berthelot C."/>
            <person name="Parey E."/>
            <person name="Roest Crollius H."/>
            <person name="Montfort J."/>
            <person name="Robinson-Rechavi M."/>
            <person name="Bouchez O."/>
            <person name="Lampietro C."/>
            <person name="Lopez Roques C."/>
            <person name="Donnadieu C."/>
            <person name="Postlethwait J."/>
            <person name="Bobe J."/>
            <person name="Dillon D."/>
            <person name="Chandos A."/>
            <person name="von Hippel F."/>
            <person name="Guiguen Y."/>
        </authorList>
    </citation>
    <scope>NUCLEOTIDE SEQUENCE</scope>
    <source>
        <strain evidence="1">YG-Jan2019</strain>
    </source>
</reference>
<gene>
    <name evidence="1" type="ORF">DPEC_G00166800</name>
</gene>
<proteinExistence type="predicted"/>
<evidence type="ECO:0000313" key="2">
    <source>
        <dbReference type="Proteomes" id="UP001157502"/>
    </source>
</evidence>
<name>A0ACC2GI85_DALPE</name>
<organism evidence="1 2">
    <name type="scientific">Dallia pectoralis</name>
    <name type="common">Alaska blackfish</name>
    <dbReference type="NCBI Taxonomy" id="75939"/>
    <lineage>
        <taxon>Eukaryota</taxon>
        <taxon>Metazoa</taxon>
        <taxon>Chordata</taxon>
        <taxon>Craniata</taxon>
        <taxon>Vertebrata</taxon>
        <taxon>Euteleostomi</taxon>
        <taxon>Actinopterygii</taxon>
        <taxon>Neopterygii</taxon>
        <taxon>Teleostei</taxon>
        <taxon>Protacanthopterygii</taxon>
        <taxon>Esociformes</taxon>
        <taxon>Umbridae</taxon>
        <taxon>Dallia</taxon>
    </lineage>
</organism>
<evidence type="ECO:0000313" key="1">
    <source>
        <dbReference type="EMBL" id="KAJ8003188.1"/>
    </source>
</evidence>